<dbReference type="PANTHER" id="PTHR32387">
    <property type="entry name" value="WU:FJ29H11"/>
    <property type="match status" value="1"/>
</dbReference>
<comment type="caution">
    <text evidence="2">The sequence shown here is derived from an EMBL/GenBank/DDBJ whole genome shotgun (WGS) entry which is preliminary data.</text>
</comment>
<feature type="region of interest" description="Disordered" evidence="1">
    <location>
        <begin position="1194"/>
        <end position="1261"/>
    </location>
</feature>
<organism evidence="2 3">
    <name type="scientific">Talaromyces proteolyticus</name>
    <dbReference type="NCBI Taxonomy" id="1131652"/>
    <lineage>
        <taxon>Eukaryota</taxon>
        <taxon>Fungi</taxon>
        <taxon>Dikarya</taxon>
        <taxon>Ascomycota</taxon>
        <taxon>Pezizomycotina</taxon>
        <taxon>Eurotiomycetes</taxon>
        <taxon>Eurotiomycetidae</taxon>
        <taxon>Eurotiales</taxon>
        <taxon>Trichocomaceae</taxon>
        <taxon>Talaromyces</taxon>
        <taxon>Talaromyces sect. Bacilispori</taxon>
    </lineage>
</organism>
<reference evidence="2" key="1">
    <citation type="submission" date="2021-12" db="EMBL/GenBank/DDBJ databases">
        <title>Convergent genome expansion in fungi linked to evolution of root-endophyte symbiosis.</title>
        <authorList>
            <consortium name="DOE Joint Genome Institute"/>
            <person name="Ke Y.-H."/>
            <person name="Bonito G."/>
            <person name="Liao H.-L."/>
            <person name="Looney B."/>
            <person name="Rojas-Flechas A."/>
            <person name="Nash J."/>
            <person name="Hameed K."/>
            <person name="Schadt C."/>
            <person name="Martin F."/>
            <person name="Crous P.W."/>
            <person name="Miettinen O."/>
            <person name="Magnuson J.K."/>
            <person name="Labbe J."/>
            <person name="Jacobson D."/>
            <person name="Doktycz M.J."/>
            <person name="Veneault-Fourrey C."/>
            <person name="Kuo A."/>
            <person name="Mondo S."/>
            <person name="Calhoun S."/>
            <person name="Riley R."/>
            <person name="Ohm R."/>
            <person name="LaButti K."/>
            <person name="Andreopoulos B."/>
            <person name="Pangilinan J."/>
            <person name="Nolan M."/>
            <person name="Tritt A."/>
            <person name="Clum A."/>
            <person name="Lipzen A."/>
            <person name="Daum C."/>
            <person name="Barry K."/>
            <person name="Grigoriev I.V."/>
            <person name="Vilgalys R."/>
        </authorList>
    </citation>
    <scope>NUCLEOTIDE SEQUENCE</scope>
    <source>
        <strain evidence="2">PMI_201</strain>
    </source>
</reference>
<protein>
    <recommendedName>
        <fullName evidence="4">Protein NO VEIN C-terminal domain-containing protein</fullName>
    </recommendedName>
</protein>
<dbReference type="EMBL" id="JAJTJA010000011">
    <property type="protein sequence ID" value="KAH8692372.1"/>
    <property type="molecule type" value="Genomic_DNA"/>
</dbReference>
<dbReference type="Proteomes" id="UP001201262">
    <property type="component" value="Unassembled WGS sequence"/>
</dbReference>
<dbReference type="SUPFAM" id="SSF55874">
    <property type="entry name" value="ATPase domain of HSP90 chaperone/DNA topoisomerase II/histidine kinase"/>
    <property type="match status" value="1"/>
</dbReference>
<sequence length="1577" mass="180424">MSDMAGIAETQAQADADLNYLREERGSSGHQDLGKPALISSLDNALSLFSGELYKTPTHFLLELIQNADDNSYAPGVSPTLYLMLYERDGQTYFRSDCNEVGFSLKQLDALLLVGHSTKSTVGGQKGYIGGKGIGFKSVFKVADVVHIASGFYEFMLDRNKPIGMILPILSCFPGADRKPKHTQFLLEIKEKDTYAEIQRDMERTKSPLLIFLQKLEKLQMSTPDTIKTFSRRLCGSDNLFGGETITIIGKDEIRGLTQETKYVVQRHDVRKLPTEPRRIGITVSEVIVAFPVKDTIYPILRTHKAFAFLPVENCGFQFMIHADFLLVASRESLEVRNSWNLALRDGFRKAFLKAVERFIAMPANERGEGLCYTWPKYLQRKSRSSSFWDNLHEGILNDLRENYILESRDKNNGFHRPRDLFYVPPEFRYNGNTLFDSTQTRKSHLAFNYDGVYDELQHIGVQRLSIRGLYEEFKSWIAEQGLGSIKFQLHAWHQQVSHLFYNEELPLDELRNLPIIPLRDGSWVKAKKKHVYLAAQHNDEHVPTGIDVFIVDEAASQDPIRRHFFEFLGIKEYKPQQVCNLILELHRSPSFFLSDRADDDFVSDAAYLFNHRSLFSISGVPDIWFVVQLSGKRLRSKYPVYFVDQAVKPGLIEKYKDLPENPFPVLVQEYEAVICGGEETIIKIFHDWLLKSHTLRLQAVPTLVRDGALTREWTFLHKNDTVDLLQAVKFHWGKNHRDPALYKAVRELQMRCLDDTTRNLGILAIPTKELMQECPHLSFAMVPNPTIKNWGFLSEFGVLTKCDVVARLRELQFISSLALDKVDKKAVHTIYKALGKSSALDQRRIQEAFRNHPLVFIAQPGPKWIKHSTCVWTAPRPLKKIIKLESHYTGCKNLFCNYLGVKPADIHHVVDEFCSMADEDCENSVRRFEELSSLLNHFYNKGISLTEEQINKIRASPVFPVLSTEYASQTRSDIDLRSLDDGDWYIPDKTTLESAFRAKANLLNLSVKSIQSIAGLLQQLGCKGMFLSSVVKEIVEPTGESIHDLQLEGDLKYRLKYISCLLTEEDETPKEKISRIHVWSVPSIQITRRLDNVEVVDDNELLKIQENGDKTDIYIREDISMYQQPMVNYDLANYFSLQFQIDTEDTSLLNLLMSAPINELSGIIEKHDRFIPDELNDADSDSQCAFIREDTMSVGRSENGEDGKDHNQLDNSEDEKSEDEELEDESGPENESASENELASEDESTSRDEENARSVTVSSKYPQSLRELIPSHQDRIEKIISTASNFQMSDSRVSKVSASARSLGPNHVSSLSLPIRTENTDNDFGYKSSVGKQLQPLPMVRPESEESFDIAPAAMSHGGNRHRSISISSYLNTPTSSPPQSLPRSINKFVPVTRIRYREIGFRGELFVHKVMERHINDWTFKNWTSKMRTEAGYPLFIEKEKYFTDFTYLDSSGYMKEVLHAANVDLRAHWSNSTTYHLEIKTALESCNEPFFVSQNQLNMMRDFDDDPNHVYIILRVFGMKSKSPGIMFFPRPWDLYLNRILDLRSNEGYKVYQEDGVKNTISKHALDTGEEHGT</sequence>
<keyword evidence="3" id="KW-1185">Reference proteome</keyword>
<evidence type="ECO:0000313" key="3">
    <source>
        <dbReference type="Proteomes" id="UP001201262"/>
    </source>
</evidence>
<dbReference type="RefSeq" id="XP_046068369.1">
    <property type="nucleotide sequence ID" value="XM_046222271.1"/>
</dbReference>
<evidence type="ECO:0000256" key="1">
    <source>
        <dbReference type="SAM" id="MobiDB-lite"/>
    </source>
</evidence>
<evidence type="ECO:0000313" key="2">
    <source>
        <dbReference type="EMBL" id="KAH8692372.1"/>
    </source>
</evidence>
<accession>A0AAD4KNF8</accession>
<proteinExistence type="predicted"/>
<dbReference type="Gene3D" id="3.30.565.10">
    <property type="entry name" value="Histidine kinase-like ATPase, C-terminal domain"/>
    <property type="match status" value="1"/>
</dbReference>
<evidence type="ECO:0008006" key="4">
    <source>
        <dbReference type="Google" id="ProtNLM"/>
    </source>
</evidence>
<name>A0AAD4KNF8_9EURO</name>
<feature type="compositionally biased region" description="Acidic residues" evidence="1">
    <location>
        <begin position="1212"/>
        <end position="1244"/>
    </location>
</feature>
<dbReference type="InterPro" id="IPR052957">
    <property type="entry name" value="Auxin_embryo_med"/>
</dbReference>
<dbReference type="InterPro" id="IPR036890">
    <property type="entry name" value="HATPase_C_sf"/>
</dbReference>
<dbReference type="GeneID" id="70252558"/>
<gene>
    <name evidence="2" type="ORF">BGW36DRAFT_464864</name>
</gene>
<dbReference type="PANTHER" id="PTHR32387:SF0">
    <property type="entry name" value="PROTEIN NO VEIN"/>
    <property type="match status" value="1"/>
</dbReference>
<feature type="compositionally biased region" description="Basic and acidic residues" evidence="1">
    <location>
        <begin position="1199"/>
        <end position="1209"/>
    </location>
</feature>